<feature type="transmembrane region" description="Helical" evidence="1">
    <location>
        <begin position="66"/>
        <end position="82"/>
    </location>
</feature>
<dbReference type="STRING" id="1817821.A2717_02450"/>
<comment type="caution">
    <text evidence="2">The sequence shown here is derived from an EMBL/GenBank/DDBJ whole genome shotgun (WGS) entry which is preliminary data.</text>
</comment>
<sequence length="176" mass="20026">MLIYFLILMGAVLRILPHPANFAPIAALALFGAVYVKDKRLALILPLSAMIVSDVFLGFDNWQSRLSVYGTFFLVGLIGLWIRNHKNVFTVVGGTLIGSTLFYLITNLVWIYPPKMYPHTLDGQITSYINALPFFKYTLLGDLFYVGLFFGLYELIWLYESKYKPMRPAIASKKLD</sequence>
<feature type="transmembrane region" description="Helical" evidence="1">
    <location>
        <begin position="88"/>
        <end position="113"/>
    </location>
</feature>
<dbReference type="AlphaFoldDB" id="A0A1F5N9Y2"/>
<evidence type="ECO:0000313" key="3">
    <source>
        <dbReference type="Proteomes" id="UP000177610"/>
    </source>
</evidence>
<feature type="transmembrane region" description="Helical" evidence="1">
    <location>
        <begin position="41"/>
        <end position="59"/>
    </location>
</feature>
<keyword evidence="1" id="KW-0472">Membrane</keyword>
<evidence type="ECO:0000313" key="2">
    <source>
        <dbReference type="EMBL" id="OGE74378.1"/>
    </source>
</evidence>
<organism evidence="2 3">
    <name type="scientific">Candidatus Doudnabacteria bacterium RIFCSPHIGHO2_01_FULL_41_86</name>
    <dbReference type="NCBI Taxonomy" id="1817821"/>
    <lineage>
        <taxon>Bacteria</taxon>
        <taxon>Candidatus Doudnaibacteriota</taxon>
    </lineage>
</organism>
<evidence type="ECO:0008006" key="4">
    <source>
        <dbReference type="Google" id="ProtNLM"/>
    </source>
</evidence>
<accession>A0A1F5N9Y2</accession>
<proteinExistence type="predicted"/>
<dbReference type="EMBL" id="MFEH01000001">
    <property type="protein sequence ID" value="OGE74378.1"/>
    <property type="molecule type" value="Genomic_DNA"/>
</dbReference>
<protein>
    <recommendedName>
        <fullName evidence="4">Rod shape-determining protein MreD</fullName>
    </recommendedName>
</protein>
<dbReference type="Proteomes" id="UP000177610">
    <property type="component" value="Unassembled WGS sequence"/>
</dbReference>
<keyword evidence="1" id="KW-1133">Transmembrane helix</keyword>
<reference evidence="2 3" key="1">
    <citation type="journal article" date="2016" name="Nat. Commun.">
        <title>Thousands of microbial genomes shed light on interconnected biogeochemical processes in an aquifer system.</title>
        <authorList>
            <person name="Anantharaman K."/>
            <person name="Brown C.T."/>
            <person name="Hug L.A."/>
            <person name="Sharon I."/>
            <person name="Castelle C.J."/>
            <person name="Probst A.J."/>
            <person name="Thomas B.C."/>
            <person name="Singh A."/>
            <person name="Wilkins M.J."/>
            <person name="Karaoz U."/>
            <person name="Brodie E.L."/>
            <person name="Williams K.H."/>
            <person name="Hubbard S.S."/>
            <person name="Banfield J.F."/>
        </authorList>
    </citation>
    <scope>NUCLEOTIDE SEQUENCE [LARGE SCALE GENOMIC DNA]</scope>
</reference>
<name>A0A1F5N9Y2_9BACT</name>
<dbReference type="Pfam" id="PF20221">
    <property type="entry name" value="DUF6580"/>
    <property type="match status" value="1"/>
</dbReference>
<feature type="transmembrane region" description="Helical" evidence="1">
    <location>
        <begin position="134"/>
        <end position="159"/>
    </location>
</feature>
<evidence type="ECO:0000256" key="1">
    <source>
        <dbReference type="SAM" id="Phobius"/>
    </source>
</evidence>
<dbReference type="InterPro" id="IPR046487">
    <property type="entry name" value="DUF6580"/>
</dbReference>
<keyword evidence="1" id="KW-0812">Transmembrane</keyword>
<gene>
    <name evidence="2" type="ORF">A2717_02450</name>
</gene>